<accession>A0ABQ8FCF0</accession>
<evidence type="ECO:0000313" key="1">
    <source>
        <dbReference type="EMBL" id="KAH6595844.1"/>
    </source>
</evidence>
<organism evidence="1 2">
    <name type="scientific">Batrachochytrium salamandrivorans</name>
    <dbReference type="NCBI Taxonomy" id="1357716"/>
    <lineage>
        <taxon>Eukaryota</taxon>
        <taxon>Fungi</taxon>
        <taxon>Fungi incertae sedis</taxon>
        <taxon>Chytridiomycota</taxon>
        <taxon>Chytridiomycota incertae sedis</taxon>
        <taxon>Chytridiomycetes</taxon>
        <taxon>Rhizophydiales</taxon>
        <taxon>Rhizophydiales incertae sedis</taxon>
        <taxon>Batrachochytrium</taxon>
    </lineage>
</organism>
<sequence length="88" mass="9862">MKLPHIGTRFYFSFSTIVNGRSNKLDLRVKAIPHDRLLIESDVHDSGDTVSAMASICQSVSTIRGWSLFETAQRTTANAQSFLKSCYH</sequence>
<dbReference type="PANTHER" id="PTHR47345:SF1">
    <property type="entry name" value="CUT9-INTERACTING PROTEIN SCN1"/>
    <property type="match status" value="1"/>
</dbReference>
<dbReference type="Proteomes" id="UP001648503">
    <property type="component" value="Unassembled WGS sequence"/>
</dbReference>
<proteinExistence type="predicted"/>
<dbReference type="InterPro" id="IPR053044">
    <property type="entry name" value="Metallo-hydrolase/TatD-type"/>
</dbReference>
<dbReference type="InterPro" id="IPR032466">
    <property type="entry name" value="Metal_Hydrolase"/>
</dbReference>
<keyword evidence="2" id="KW-1185">Reference proteome</keyword>
<dbReference type="InterPro" id="IPR001130">
    <property type="entry name" value="TatD-like"/>
</dbReference>
<dbReference type="Pfam" id="PF01026">
    <property type="entry name" value="TatD_DNase"/>
    <property type="match status" value="1"/>
</dbReference>
<dbReference type="SUPFAM" id="SSF51556">
    <property type="entry name" value="Metallo-dependent hydrolases"/>
    <property type="match status" value="1"/>
</dbReference>
<dbReference type="PANTHER" id="PTHR47345">
    <property type="entry name" value="CUT9-INTERACTING PROTEIN SCN1"/>
    <property type="match status" value="1"/>
</dbReference>
<dbReference type="EMBL" id="JAFCIX010000271">
    <property type="protein sequence ID" value="KAH6595844.1"/>
    <property type="molecule type" value="Genomic_DNA"/>
</dbReference>
<reference evidence="1 2" key="1">
    <citation type="submission" date="2021-02" db="EMBL/GenBank/DDBJ databases">
        <title>Variation within the Batrachochytrium salamandrivorans European outbreak.</title>
        <authorList>
            <person name="Kelly M."/>
            <person name="Pasmans F."/>
            <person name="Shea T.P."/>
            <person name="Munoz J.F."/>
            <person name="Carranza S."/>
            <person name="Cuomo C.A."/>
            <person name="Martel A."/>
        </authorList>
    </citation>
    <scope>NUCLEOTIDE SEQUENCE [LARGE SCALE GENOMIC DNA]</scope>
    <source>
        <strain evidence="1 2">AMFP18/2</strain>
    </source>
</reference>
<protein>
    <submittedName>
        <fullName evidence="1">Uncharacterized protein</fullName>
    </submittedName>
</protein>
<dbReference type="Gene3D" id="3.20.20.140">
    <property type="entry name" value="Metal-dependent hydrolases"/>
    <property type="match status" value="1"/>
</dbReference>
<evidence type="ECO:0000313" key="2">
    <source>
        <dbReference type="Proteomes" id="UP001648503"/>
    </source>
</evidence>
<comment type="caution">
    <text evidence="1">The sequence shown here is derived from an EMBL/GenBank/DDBJ whole genome shotgun (WGS) entry which is preliminary data.</text>
</comment>
<name>A0ABQ8FCF0_9FUNG</name>
<gene>
    <name evidence="1" type="ORF">BASA50_005571</name>
</gene>